<dbReference type="PANTHER" id="PTHR39328:SF1">
    <property type="entry name" value="BLL2871 PROTEIN"/>
    <property type="match status" value="1"/>
</dbReference>
<dbReference type="InterPro" id="IPR014927">
    <property type="entry name" value="PG-bd_2"/>
</dbReference>
<sequence>MGPVSTFSLVARDPETGDLGVAVASKFLAVGAVVPYAKAGVGAVATQSYANTSFGPKALAILEAGGSPEACLEAFRRTDPELPLRQFGIVAASGESLTFTGEGCHPWAGGEAGENYAAQGNLLTGPEVVQAMVEAFKHHATLPFPERLVKALLAGDRAGGDKRGRQSAALLVVGEGKGYGGLSDRWIDLRVDDHPDPVAELERLLSVHRLLFTRPESRRPLQEAEIRWLQALLKREGYYTGPVTGAWDEATEAAFRALIGVENLEERYAGGAEIDDGTLTYLRQKYT</sequence>
<dbReference type="InterPro" id="IPR036366">
    <property type="entry name" value="PGBDSf"/>
</dbReference>
<dbReference type="STRING" id="869210.Marky_0631"/>
<gene>
    <name evidence="2" type="ordered locus">Marky_0631</name>
</gene>
<keyword evidence="3" id="KW-1185">Reference proteome</keyword>
<protein>
    <recommendedName>
        <fullName evidence="1">Putative peptidoglycan binding domain-containing protein</fullName>
    </recommendedName>
</protein>
<dbReference type="InterPro" id="IPR036365">
    <property type="entry name" value="PGBD-like_sf"/>
</dbReference>
<organism evidence="2 3">
    <name type="scientific">Marinithermus hydrothermalis (strain DSM 14884 / JCM 11576 / T1)</name>
    <dbReference type="NCBI Taxonomy" id="869210"/>
    <lineage>
        <taxon>Bacteria</taxon>
        <taxon>Thermotogati</taxon>
        <taxon>Deinococcota</taxon>
        <taxon>Deinococci</taxon>
        <taxon>Thermales</taxon>
        <taxon>Thermaceae</taxon>
        <taxon>Marinithermus</taxon>
    </lineage>
</organism>
<evidence type="ECO:0000259" key="1">
    <source>
        <dbReference type="Pfam" id="PF08823"/>
    </source>
</evidence>
<name>F2NQ70_MARHT</name>
<dbReference type="PANTHER" id="PTHR39328">
    <property type="entry name" value="BLL2871 PROTEIN"/>
    <property type="match status" value="1"/>
</dbReference>
<dbReference type="RefSeq" id="WP_013703433.1">
    <property type="nucleotide sequence ID" value="NC_015387.1"/>
</dbReference>
<dbReference type="KEGG" id="mhd:Marky_0631"/>
<dbReference type="eggNOG" id="COG3342">
    <property type="taxonomic scope" value="Bacteria"/>
</dbReference>
<dbReference type="Proteomes" id="UP000007030">
    <property type="component" value="Chromosome"/>
</dbReference>
<feature type="domain" description="Putative peptidoglycan binding" evidence="1">
    <location>
        <begin position="213"/>
        <end position="282"/>
    </location>
</feature>
<dbReference type="InterPro" id="IPR010430">
    <property type="entry name" value="DUF1028"/>
</dbReference>
<evidence type="ECO:0000313" key="3">
    <source>
        <dbReference type="Proteomes" id="UP000007030"/>
    </source>
</evidence>
<dbReference type="Gene3D" id="3.60.20.10">
    <property type="entry name" value="Glutamine Phosphoribosylpyrophosphate, subunit 1, domain 1"/>
    <property type="match status" value="1"/>
</dbReference>
<reference evidence="2 3" key="1">
    <citation type="journal article" date="2012" name="Stand. Genomic Sci.">
        <title>Complete genome sequence of the aerobic, heterotroph Marinithermus hydrothermalis type strain (T1(T)) from a deep-sea hydrothermal vent chimney.</title>
        <authorList>
            <person name="Copeland A."/>
            <person name="Gu W."/>
            <person name="Yasawong M."/>
            <person name="Lapidus A."/>
            <person name="Lucas S."/>
            <person name="Deshpande S."/>
            <person name="Pagani I."/>
            <person name="Tapia R."/>
            <person name="Cheng J.F."/>
            <person name="Goodwin L.A."/>
            <person name="Pitluck S."/>
            <person name="Liolios K."/>
            <person name="Ivanova N."/>
            <person name="Mavromatis K."/>
            <person name="Mikhailova N."/>
            <person name="Pati A."/>
            <person name="Chen A."/>
            <person name="Palaniappan K."/>
            <person name="Land M."/>
            <person name="Pan C."/>
            <person name="Brambilla E.M."/>
            <person name="Rohde M."/>
            <person name="Tindall B.J."/>
            <person name="Sikorski J."/>
            <person name="Goker M."/>
            <person name="Detter J.C."/>
            <person name="Bristow J."/>
            <person name="Eisen J.A."/>
            <person name="Markowitz V."/>
            <person name="Hugenholtz P."/>
            <person name="Kyrpides N.C."/>
            <person name="Klenk H.P."/>
            <person name="Woyke T."/>
        </authorList>
    </citation>
    <scope>NUCLEOTIDE SEQUENCE [LARGE SCALE GENOMIC DNA]</scope>
    <source>
        <strain evidence="3">DSM 14884 / JCM 11576 / T1</strain>
    </source>
</reference>
<dbReference type="Pfam" id="PF08823">
    <property type="entry name" value="PG_binding_2"/>
    <property type="match status" value="1"/>
</dbReference>
<dbReference type="InterPro" id="IPR029055">
    <property type="entry name" value="Ntn_hydrolases_N"/>
</dbReference>
<accession>F2NQ70</accession>
<dbReference type="OrthoDB" id="9790012at2"/>
<evidence type="ECO:0000313" key="2">
    <source>
        <dbReference type="EMBL" id="AEB11381.1"/>
    </source>
</evidence>
<dbReference type="Gene3D" id="1.10.101.10">
    <property type="entry name" value="PGBD-like superfamily/PGBD"/>
    <property type="match status" value="1"/>
</dbReference>
<dbReference type="EMBL" id="CP002630">
    <property type="protein sequence ID" value="AEB11381.1"/>
    <property type="molecule type" value="Genomic_DNA"/>
</dbReference>
<dbReference type="SUPFAM" id="SSF56235">
    <property type="entry name" value="N-terminal nucleophile aminohydrolases (Ntn hydrolases)"/>
    <property type="match status" value="1"/>
</dbReference>
<dbReference type="HOGENOM" id="CLU_068244_0_1_0"/>
<dbReference type="SUPFAM" id="SSF47090">
    <property type="entry name" value="PGBD-like"/>
    <property type="match status" value="1"/>
</dbReference>
<dbReference type="Pfam" id="PF06267">
    <property type="entry name" value="DUF1028"/>
    <property type="match status" value="1"/>
</dbReference>
<proteinExistence type="predicted"/>
<dbReference type="AlphaFoldDB" id="F2NQ70"/>